<protein>
    <submittedName>
        <fullName evidence="4">Diguanylate cyclase</fullName>
        <ecNumber evidence="4">2.7.7.65</ecNumber>
    </submittedName>
</protein>
<dbReference type="CDD" id="cd00130">
    <property type="entry name" value="PAS"/>
    <property type="match status" value="1"/>
</dbReference>
<dbReference type="NCBIfam" id="TIGR00229">
    <property type="entry name" value="sensory_box"/>
    <property type="match status" value="1"/>
</dbReference>
<dbReference type="InterPro" id="IPR001610">
    <property type="entry name" value="PAC"/>
</dbReference>
<evidence type="ECO:0000313" key="5">
    <source>
        <dbReference type="Proteomes" id="UP001570417"/>
    </source>
</evidence>
<dbReference type="PROSITE" id="PS50887">
    <property type="entry name" value="GGDEF"/>
    <property type="match status" value="1"/>
</dbReference>
<dbReference type="InterPro" id="IPR000014">
    <property type="entry name" value="PAS"/>
</dbReference>
<keyword evidence="4" id="KW-0548">Nucleotidyltransferase</keyword>
<feature type="domain" description="PAC" evidence="2">
    <location>
        <begin position="102"/>
        <end position="155"/>
    </location>
</feature>
<dbReference type="Pfam" id="PF08447">
    <property type="entry name" value="PAS_3"/>
    <property type="match status" value="1"/>
</dbReference>
<evidence type="ECO:0000259" key="3">
    <source>
        <dbReference type="PROSITE" id="PS50887"/>
    </source>
</evidence>
<name>A0ABV4NGZ8_9VIBR</name>
<dbReference type="InterPro" id="IPR000700">
    <property type="entry name" value="PAS-assoc_C"/>
</dbReference>
<dbReference type="PANTHER" id="PTHR44757:SF2">
    <property type="entry name" value="BIOFILM ARCHITECTURE MAINTENANCE PROTEIN MBAA"/>
    <property type="match status" value="1"/>
</dbReference>
<dbReference type="SUPFAM" id="SSF55785">
    <property type="entry name" value="PYP-like sensor domain (PAS domain)"/>
    <property type="match status" value="1"/>
</dbReference>
<dbReference type="InterPro" id="IPR013655">
    <property type="entry name" value="PAS_fold_3"/>
</dbReference>
<dbReference type="SUPFAM" id="SSF55073">
    <property type="entry name" value="Nucleotide cyclase"/>
    <property type="match status" value="1"/>
</dbReference>
<dbReference type="InterPro" id="IPR052155">
    <property type="entry name" value="Biofilm_reg_signaling"/>
</dbReference>
<feature type="domain" description="GGDEF" evidence="3">
    <location>
        <begin position="185"/>
        <end position="317"/>
    </location>
</feature>
<dbReference type="NCBIfam" id="TIGR00254">
    <property type="entry name" value="GGDEF"/>
    <property type="match status" value="1"/>
</dbReference>
<dbReference type="InterPro" id="IPR043128">
    <property type="entry name" value="Rev_trsase/Diguanyl_cyclase"/>
</dbReference>
<dbReference type="InterPro" id="IPR029787">
    <property type="entry name" value="Nucleotide_cyclase"/>
</dbReference>
<dbReference type="RefSeq" id="WP_372268445.1">
    <property type="nucleotide sequence ID" value="NZ_JBFRUW010000117.1"/>
</dbReference>
<evidence type="ECO:0000256" key="1">
    <source>
        <dbReference type="SAM" id="Coils"/>
    </source>
</evidence>
<keyword evidence="4" id="KW-0808">Transferase</keyword>
<dbReference type="Gene3D" id="3.30.450.20">
    <property type="entry name" value="PAS domain"/>
    <property type="match status" value="1"/>
</dbReference>
<feature type="coiled-coil region" evidence="1">
    <location>
        <begin position="1"/>
        <end position="35"/>
    </location>
</feature>
<gene>
    <name evidence="4" type="ORF">AB4566_21030</name>
</gene>
<dbReference type="GO" id="GO:0052621">
    <property type="term" value="F:diguanylate cyclase activity"/>
    <property type="evidence" value="ECO:0007669"/>
    <property type="project" value="UniProtKB-EC"/>
</dbReference>
<dbReference type="PANTHER" id="PTHR44757">
    <property type="entry name" value="DIGUANYLATE CYCLASE DGCP"/>
    <property type="match status" value="1"/>
</dbReference>
<dbReference type="SMART" id="SM00086">
    <property type="entry name" value="PAC"/>
    <property type="match status" value="1"/>
</dbReference>
<dbReference type="PROSITE" id="PS50113">
    <property type="entry name" value="PAC"/>
    <property type="match status" value="1"/>
</dbReference>
<keyword evidence="5" id="KW-1185">Reference proteome</keyword>
<comment type="caution">
    <text evidence="4">The sequence shown here is derived from an EMBL/GenBank/DDBJ whole genome shotgun (WGS) entry which is preliminary data.</text>
</comment>
<dbReference type="EC" id="2.7.7.65" evidence="4"/>
<keyword evidence="1" id="KW-0175">Coiled coil</keyword>
<dbReference type="Proteomes" id="UP001570417">
    <property type="component" value="Unassembled WGS sequence"/>
</dbReference>
<dbReference type="InterPro" id="IPR000160">
    <property type="entry name" value="GGDEF_dom"/>
</dbReference>
<organism evidence="4 5">
    <name type="scientific">Vibrio gallaecicus</name>
    <dbReference type="NCBI Taxonomy" id="552386"/>
    <lineage>
        <taxon>Bacteria</taxon>
        <taxon>Pseudomonadati</taxon>
        <taxon>Pseudomonadota</taxon>
        <taxon>Gammaproteobacteria</taxon>
        <taxon>Vibrionales</taxon>
        <taxon>Vibrionaceae</taxon>
        <taxon>Vibrio</taxon>
    </lineage>
</organism>
<dbReference type="CDD" id="cd01949">
    <property type="entry name" value="GGDEF"/>
    <property type="match status" value="1"/>
</dbReference>
<dbReference type="InterPro" id="IPR035965">
    <property type="entry name" value="PAS-like_dom_sf"/>
</dbReference>
<evidence type="ECO:0000313" key="4">
    <source>
        <dbReference type="EMBL" id="MFA0570740.1"/>
    </source>
</evidence>
<dbReference type="EMBL" id="JBFRUW010000117">
    <property type="protein sequence ID" value="MFA0570740.1"/>
    <property type="molecule type" value="Genomic_DNA"/>
</dbReference>
<dbReference type="SMART" id="SM00267">
    <property type="entry name" value="GGDEF"/>
    <property type="match status" value="1"/>
</dbReference>
<accession>A0ABV4NGZ8</accession>
<reference evidence="4 5" key="1">
    <citation type="journal article" date="2024" name="ISME J.">
        <title>Tailless and filamentous prophages are predominant in marine Vibrio.</title>
        <authorList>
            <person name="Steensen K."/>
            <person name="Seneca J."/>
            <person name="Bartlau N."/>
            <person name="Yu X.A."/>
            <person name="Hussain F.A."/>
            <person name="Polz M.F."/>
        </authorList>
    </citation>
    <scope>NUCLEOTIDE SEQUENCE [LARGE SCALE GENOMIC DNA]</scope>
    <source>
        <strain evidence="4 5">10N.222.51.A1</strain>
    </source>
</reference>
<sequence length="344" mass="38890">MDDYLKRIEQLEKENERLKSDNARLQEKLNLALDGTGLCLWEQHVPSGSLTIFNMEWGKMLGFQPNELSATVEMWKQNLHPDDYDLAVGAFEDHLAGKTELYQVVHRMVHKDGSDSWVSDRGRVVEFDENGAPLRMMGTHIDITQEKRYEIKLADLANKDPLTSLLNRSAIQSSFNEHLSNFSDETAALIFIDVDNFKSVNDGLGHQTGDNLLIEIANWLTEVALNKSKIGRLGGDEFVLLCRYSERHEIMRLCDMILSFISPTLLTSEKNIQIGFSIGACLFTGKTHQFEDIYEKADAAMYQVKKNGKDGVAVVELEVTSLEAEHSKDEETLASRDTKISCKL</sequence>
<dbReference type="Pfam" id="PF00990">
    <property type="entry name" value="GGDEF"/>
    <property type="match status" value="1"/>
</dbReference>
<dbReference type="Gene3D" id="3.30.70.270">
    <property type="match status" value="1"/>
</dbReference>
<proteinExistence type="predicted"/>
<evidence type="ECO:0000259" key="2">
    <source>
        <dbReference type="PROSITE" id="PS50113"/>
    </source>
</evidence>